<sequence>MLNNGSQAHVEIYTAQVDEYARPTEESIAAVTGWLAENKTKAATISPSGDLLEFSISRLYTSRERHDEPPHARVEHPRGAAELRARGDADVPPGAPRHAATPATQRTNRLGVTGFLDHVAGSNDGVQMFLFRPDNLDIQYAVGLTTGVPVVFYTFGTSNPDGVDAISAHAPDTRLNTIRQAAPSTSATCRRSTTCIPMFPSSCPSSRRRRRASPSPPPSPPDGSATSSAPRTTNTYTGRGFPDVSFQGGNAAVVALLNDRRRVEERARVFEPGAAGRAALNDVKTGSNPECGTKCARRFCVASRAPIQPPRSHYTGSISYLAHGTPNFAKLQAAVGL</sequence>
<feature type="compositionally biased region" description="Basic and acidic residues" evidence="1">
    <location>
        <begin position="63"/>
        <end position="89"/>
    </location>
</feature>
<reference evidence="2" key="1">
    <citation type="submission" date="2023-03" db="EMBL/GenBank/DDBJ databases">
        <title>Massive genome expansion in bonnet fungi (Mycena s.s.) driven by repeated elements and novel gene families across ecological guilds.</title>
        <authorList>
            <consortium name="Lawrence Berkeley National Laboratory"/>
            <person name="Harder C.B."/>
            <person name="Miyauchi S."/>
            <person name="Viragh M."/>
            <person name="Kuo A."/>
            <person name="Thoen E."/>
            <person name="Andreopoulos B."/>
            <person name="Lu D."/>
            <person name="Skrede I."/>
            <person name="Drula E."/>
            <person name="Henrissat B."/>
            <person name="Morin E."/>
            <person name="Kohler A."/>
            <person name="Barry K."/>
            <person name="LaButti K."/>
            <person name="Morin E."/>
            <person name="Salamov A."/>
            <person name="Lipzen A."/>
            <person name="Mereny Z."/>
            <person name="Hegedus B."/>
            <person name="Baldrian P."/>
            <person name="Stursova M."/>
            <person name="Weitz H."/>
            <person name="Taylor A."/>
            <person name="Grigoriev I.V."/>
            <person name="Nagy L.G."/>
            <person name="Martin F."/>
            <person name="Kauserud H."/>
        </authorList>
    </citation>
    <scope>NUCLEOTIDE SEQUENCE</scope>
    <source>
        <strain evidence="2">9144</strain>
    </source>
</reference>
<dbReference type="GO" id="GO:0006508">
    <property type="term" value="P:proteolysis"/>
    <property type="evidence" value="ECO:0007669"/>
    <property type="project" value="UniProtKB-KW"/>
</dbReference>
<evidence type="ECO:0000256" key="1">
    <source>
        <dbReference type="SAM" id="MobiDB-lite"/>
    </source>
</evidence>
<keyword evidence="2" id="KW-0378">Hydrolase</keyword>
<evidence type="ECO:0000313" key="2">
    <source>
        <dbReference type="EMBL" id="KAJ7193636.1"/>
    </source>
</evidence>
<keyword evidence="3" id="KW-1185">Reference proteome</keyword>
<dbReference type="AlphaFoldDB" id="A0AAD6UZF6"/>
<evidence type="ECO:0000313" key="3">
    <source>
        <dbReference type="Proteomes" id="UP001219525"/>
    </source>
</evidence>
<feature type="region of interest" description="Disordered" evidence="1">
    <location>
        <begin position="63"/>
        <end position="107"/>
    </location>
</feature>
<proteinExistence type="predicted"/>
<name>A0AAD6UZF6_9AGAR</name>
<accession>A0AAD6UZF6</accession>
<gene>
    <name evidence="2" type="ORF">GGX14DRAFT_588265</name>
</gene>
<comment type="caution">
    <text evidence="2">The sequence shown here is derived from an EMBL/GenBank/DDBJ whole genome shotgun (WGS) entry which is preliminary data.</text>
</comment>
<dbReference type="EMBL" id="JARJCW010000106">
    <property type="protein sequence ID" value="KAJ7193636.1"/>
    <property type="molecule type" value="Genomic_DNA"/>
</dbReference>
<dbReference type="Proteomes" id="UP001219525">
    <property type="component" value="Unassembled WGS sequence"/>
</dbReference>
<dbReference type="GO" id="GO:0008233">
    <property type="term" value="F:peptidase activity"/>
    <property type="evidence" value="ECO:0007669"/>
    <property type="project" value="UniProtKB-KW"/>
</dbReference>
<organism evidence="2 3">
    <name type="scientific">Mycena pura</name>
    <dbReference type="NCBI Taxonomy" id="153505"/>
    <lineage>
        <taxon>Eukaryota</taxon>
        <taxon>Fungi</taxon>
        <taxon>Dikarya</taxon>
        <taxon>Basidiomycota</taxon>
        <taxon>Agaricomycotina</taxon>
        <taxon>Agaricomycetes</taxon>
        <taxon>Agaricomycetidae</taxon>
        <taxon>Agaricales</taxon>
        <taxon>Marasmiineae</taxon>
        <taxon>Mycenaceae</taxon>
        <taxon>Mycena</taxon>
    </lineage>
</organism>
<protein>
    <submittedName>
        <fullName evidence="2">Family S53 protease</fullName>
    </submittedName>
</protein>
<feature type="region of interest" description="Disordered" evidence="1">
    <location>
        <begin position="200"/>
        <end position="243"/>
    </location>
</feature>
<keyword evidence="2" id="KW-0645">Protease</keyword>